<accession>S4P0A5</accession>
<evidence type="ECO:0000313" key="1">
    <source>
        <dbReference type="EMBL" id="JAA79525.1"/>
    </source>
</evidence>
<dbReference type="AlphaFoldDB" id="S4P0A5"/>
<protein>
    <submittedName>
        <fullName evidence="1">Uncharacterized protein</fullName>
    </submittedName>
</protein>
<reference evidence="1" key="2">
    <citation type="submission" date="2013-05" db="EMBL/GenBank/DDBJ databases">
        <authorList>
            <person name="Carter J.-M."/>
            <person name="Baker S.C."/>
            <person name="Pink R."/>
            <person name="Carter D.R.F."/>
            <person name="Collins A."/>
            <person name="Tomlin J."/>
            <person name="Gibbs M."/>
            <person name="Breuker C.J."/>
        </authorList>
    </citation>
    <scope>NUCLEOTIDE SEQUENCE</scope>
    <source>
        <tissue evidence="1">Ovary</tissue>
    </source>
</reference>
<organism evidence="1">
    <name type="scientific">Pararge aegeria</name>
    <name type="common">speckled wood butterfly</name>
    <dbReference type="NCBI Taxonomy" id="116150"/>
    <lineage>
        <taxon>Eukaryota</taxon>
        <taxon>Metazoa</taxon>
        <taxon>Ecdysozoa</taxon>
        <taxon>Arthropoda</taxon>
        <taxon>Hexapoda</taxon>
        <taxon>Insecta</taxon>
        <taxon>Pterygota</taxon>
        <taxon>Neoptera</taxon>
        <taxon>Endopterygota</taxon>
        <taxon>Lepidoptera</taxon>
        <taxon>Glossata</taxon>
        <taxon>Ditrysia</taxon>
        <taxon>Papilionoidea</taxon>
        <taxon>Nymphalidae</taxon>
        <taxon>Satyrinae</taxon>
        <taxon>Satyrini</taxon>
        <taxon>Parargina</taxon>
        <taxon>Pararge</taxon>
    </lineage>
</organism>
<sequence length="72" mass="8677">MIEKTRHLALVDFLASNRRVIFAYQTLQCQSKMDLLSLLSLELESQMLYFCFLFYKRSVRSPCFKKCRKFEL</sequence>
<dbReference type="EMBL" id="GAIX01013035">
    <property type="protein sequence ID" value="JAA79525.1"/>
    <property type="molecule type" value="Transcribed_RNA"/>
</dbReference>
<proteinExistence type="predicted"/>
<name>S4P0A5_9NEOP</name>
<reference evidence="1" key="1">
    <citation type="journal article" date="2013" name="BMC Genomics">
        <title>Unscrambling butterfly oogenesis.</title>
        <authorList>
            <person name="Carter J.M."/>
            <person name="Baker S.C."/>
            <person name="Pink R."/>
            <person name="Carter D.R."/>
            <person name="Collins A."/>
            <person name="Tomlin J."/>
            <person name="Gibbs M."/>
            <person name="Breuker C.J."/>
        </authorList>
    </citation>
    <scope>NUCLEOTIDE SEQUENCE</scope>
    <source>
        <tissue evidence="1">Ovary</tissue>
    </source>
</reference>